<comment type="similarity">
    <text evidence="1">Belongs to the UPF0449 family.</text>
</comment>
<dbReference type="Pfam" id="PF15136">
    <property type="entry name" value="UPF0449"/>
    <property type="match status" value="1"/>
</dbReference>
<evidence type="ECO:0000313" key="3">
    <source>
        <dbReference type="EMBL" id="SBQ43730.1"/>
    </source>
</evidence>
<dbReference type="EMBL" id="HADZ01016542">
    <property type="protein sequence ID" value="SBP80483.1"/>
    <property type="molecule type" value="Transcribed_RNA"/>
</dbReference>
<dbReference type="PANTHER" id="PTHR34766:SF1">
    <property type="entry name" value="UPF0449 PROTEIN C19ORF25"/>
    <property type="match status" value="1"/>
</dbReference>
<organism evidence="3">
    <name type="scientific">Nothobranchius kadleci</name>
    <name type="common">African annual killifish</name>
    <dbReference type="NCBI Taxonomy" id="1051664"/>
    <lineage>
        <taxon>Eukaryota</taxon>
        <taxon>Metazoa</taxon>
        <taxon>Chordata</taxon>
        <taxon>Craniata</taxon>
        <taxon>Vertebrata</taxon>
        <taxon>Euteleostomi</taxon>
        <taxon>Actinopterygii</taxon>
        <taxon>Neopterygii</taxon>
        <taxon>Teleostei</taxon>
        <taxon>Neoteleostei</taxon>
        <taxon>Acanthomorphata</taxon>
        <taxon>Ovalentaria</taxon>
        <taxon>Atherinomorphae</taxon>
        <taxon>Cyprinodontiformes</taxon>
        <taxon>Nothobranchiidae</taxon>
        <taxon>Nothobranchius</taxon>
    </lineage>
</organism>
<name>A0A1A8EBA4_NOTKA</name>
<protein>
    <submittedName>
        <fullName evidence="3">Chromosome 19 open reading frame 25</fullName>
    </submittedName>
</protein>
<reference evidence="3" key="2">
    <citation type="submission" date="2016-06" db="EMBL/GenBank/DDBJ databases">
        <title>The genome of a short-lived fish provides insights into sex chromosome evolution and the genetic control of aging.</title>
        <authorList>
            <person name="Reichwald K."/>
            <person name="Felder M."/>
            <person name="Petzold A."/>
            <person name="Koch P."/>
            <person name="Groth M."/>
            <person name="Platzer M."/>
        </authorList>
    </citation>
    <scope>NUCLEOTIDE SEQUENCE</scope>
    <source>
        <tissue evidence="3">Brain</tissue>
    </source>
</reference>
<dbReference type="PANTHER" id="PTHR34766">
    <property type="entry name" value="UPF0449 PROTEIN C19ORF25"/>
    <property type="match status" value="1"/>
</dbReference>
<dbReference type="EMBL" id="HAEA01015250">
    <property type="protein sequence ID" value="SBQ43730.1"/>
    <property type="molecule type" value="Transcribed_RNA"/>
</dbReference>
<sequence>MNIGSKNKKRVVLLSRPELPNVDQILEDISKAAPDDPVFNVLEKTGKEWSLLADSEVEHRFLQCRRYLELNERLREAQGQLQRQREELLAVGEQLDRKVEEIKGQLL</sequence>
<proteinExistence type="inferred from homology"/>
<gene>
    <name evidence="3" type="primary">C19ORF25</name>
</gene>
<accession>A0A1A8EBA4</accession>
<evidence type="ECO:0000256" key="2">
    <source>
        <dbReference type="SAM" id="Coils"/>
    </source>
</evidence>
<dbReference type="InterPro" id="IPR028227">
    <property type="entry name" value="UPF0449"/>
</dbReference>
<evidence type="ECO:0000256" key="1">
    <source>
        <dbReference type="ARBA" id="ARBA00006137"/>
    </source>
</evidence>
<feature type="coiled-coil region" evidence="2">
    <location>
        <begin position="67"/>
        <end position="101"/>
    </location>
</feature>
<dbReference type="AlphaFoldDB" id="A0A1A8EBA4"/>
<keyword evidence="2" id="KW-0175">Coiled coil</keyword>
<reference evidence="3" key="1">
    <citation type="submission" date="2016-05" db="EMBL/GenBank/DDBJ databases">
        <authorList>
            <person name="Lavstsen T."/>
            <person name="Jespersen J.S."/>
        </authorList>
    </citation>
    <scope>NUCLEOTIDE SEQUENCE</scope>
    <source>
        <tissue evidence="3">Brain</tissue>
    </source>
</reference>